<reference evidence="4 5" key="1">
    <citation type="submission" date="2016-08" db="EMBL/GenBank/DDBJ databases">
        <title>A Parts List for Fungal Cellulosomes Revealed by Comparative Genomics.</title>
        <authorList>
            <consortium name="DOE Joint Genome Institute"/>
            <person name="Haitjema C.H."/>
            <person name="Gilmore S.P."/>
            <person name="Henske J.K."/>
            <person name="Solomon K.V."/>
            <person name="De Groot R."/>
            <person name="Kuo A."/>
            <person name="Mondo S.J."/>
            <person name="Salamov A.A."/>
            <person name="Labutti K."/>
            <person name="Zhao Z."/>
            <person name="Chiniquy J."/>
            <person name="Barry K."/>
            <person name="Brewer H.M."/>
            <person name="Purvine S.O."/>
            <person name="Wright A.T."/>
            <person name="Boxma B."/>
            <person name="Van Alen T."/>
            <person name="Hackstein J.H."/>
            <person name="Baker S.E."/>
            <person name="Grigoriev I.V."/>
            <person name="O'Malley M.A."/>
        </authorList>
    </citation>
    <scope>NUCLEOTIDE SEQUENCE [LARGE SCALE GENOMIC DNA]</scope>
    <source>
        <strain evidence="4 5">G1</strain>
    </source>
</reference>
<organism evidence="4 5">
    <name type="scientific">Neocallimastix californiae</name>
    <dbReference type="NCBI Taxonomy" id="1754190"/>
    <lineage>
        <taxon>Eukaryota</taxon>
        <taxon>Fungi</taxon>
        <taxon>Fungi incertae sedis</taxon>
        <taxon>Chytridiomycota</taxon>
        <taxon>Chytridiomycota incertae sedis</taxon>
        <taxon>Neocallimastigomycetes</taxon>
        <taxon>Neocallimastigales</taxon>
        <taxon>Neocallimastigaceae</taxon>
        <taxon>Neocallimastix</taxon>
    </lineage>
</organism>
<evidence type="ECO:0000259" key="3">
    <source>
        <dbReference type="Pfam" id="PF20434"/>
    </source>
</evidence>
<keyword evidence="2" id="KW-0732">Signal</keyword>
<accession>A0A1Y2AT92</accession>
<dbReference type="InterPro" id="IPR049492">
    <property type="entry name" value="BD-FAE-like_dom"/>
</dbReference>
<gene>
    <name evidence="4" type="ORF">LY90DRAFT_674758</name>
</gene>
<dbReference type="InterPro" id="IPR029058">
    <property type="entry name" value="AB_hydrolase_fold"/>
</dbReference>
<comment type="caution">
    <text evidence="4">The sequence shown here is derived from an EMBL/GenBank/DDBJ whole genome shotgun (WGS) entry which is preliminary data.</text>
</comment>
<dbReference type="GO" id="GO:0016787">
    <property type="term" value="F:hydrolase activity"/>
    <property type="evidence" value="ECO:0007669"/>
    <property type="project" value="UniProtKB-KW"/>
</dbReference>
<feature type="chain" id="PRO_5013254372" evidence="2">
    <location>
        <begin position="24"/>
        <end position="318"/>
    </location>
</feature>
<dbReference type="EMBL" id="MCOG01000208">
    <property type="protein sequence ID" value="ORY25772.1"/>
    <property type="molecule type" value="Genomic_DNA"/>
</dbReference>
<dbReference type="PANTHER" id="PTHR48081">
    <property type="entry name" value="AB HYDROLASE SUPERFAMILY PROTEIN C4A8.06C"/>
    <property type="match status" value="1"/>
</dbReference>
<sequence>MKYFLFITLFITSFILLNNGTNAGPIKDFISWIKNSNTLNNNLVSASDVQYGPRSKDYVDIYRNKLDNDNLKPCVIFVHGGAWVKGDKHNFIELGASLSRNGYVAFLPNYTLIPEGNIEDMVDDLHRLIRWVWYYGYLYGGDRDRITLVGYSAGAHVVSLTIVKTALKMYNKNEMLGILPRLEKLILISGPYNLNDFDQLSKLFSSNKVENGIVQRIFSEINGTEEVSPTIILRNLFMNNLNIDFGMPKIIFYWSDEDNIIPESSAKDLMNEIRRVSPQTEIKYIFDQGNHANHETLLMGVRDAKEKYQKQFLNIIRS</sequence>
<name>A0A1Y2AT92_9FUNG</name>
<dbReference type="InterPro" id="IPR050300">
    <property type="entry name" value="GDXG_lipolytic_enzyme"/>
</dbReference>
<dbReference type="SUPFAM" id="SSF53474">
    <property type="entry name" value="alpha/beta-Hydrolases"/>
    <property type="match status" value="1"/>
</dbReference>
<proteinExistence type="predicted"/>
<dbReference type="Proteomes" id="UP000193920">
    <property type="component" value="Unassembled WGS sequence"/>
</dbReference>
<dbReference type="STRING" id="1754190.A0A1Y2AT92"/>
<evidence type="ECO:0000256" key="1">
    <source>
        <dbReference type="ARBA" id="ARBA00022801"/>
    </source>
</evidence>
<protein>
    <submittedName>
        <fullName evidence="4">Alpha/beta-hydrolase</fullName>
    </submittedName>
</protein>
<dbReference type="AlphaFoldDB" id="A0A1Y2AT92"/>
<dbReference type="Pfam" id="PF20434">
    <property type="entry name" value="BD-FAE"/>
    <property type="match status" value="1"/>
</dbReference>
<keyword evidence="1 4" id="KW-0378">Hydrolase</keyword>
<keyword evidence="5" id="KW-1185">Reference proteome</keyword>
<dbReference type="OrthoDB" id="6495301at2759"/>
<evidence type="ECO:0000313" key="5">
    <source>
        <dbReference type="Proteomes" id="UP000193920"/>
    </source>
</evidence>
<feature type="domain" description="BD-FAE-like" evidence="3">
    <location>
        <begin position="60"/>
        <end position="271"/>
    </location>
</feature>
<dbReference type="Gene3D" id="3.40.50.1820">
    <property type="entry name" value="alpha/beta hydrolase"/>
    <property type="match status" value="1"/>
</dbReference>
<feature type="signal peptide" evidence="2">
    <location>
        <begin position="1"/>
        <end position="23"/>
    </location>
</feature>
<evidence type="ECO:0000256" key="2">
    <source>
        <dbReference type="SAM" id="SignalP"/>
    </source>
</evidence>
<evidence type="ECO:0000313" key="4">
    <source>
        <dbReference type="EMBL" id="ORY25772.1"/>
    </source>
</evidence>